<comment type="caution">
    <text evidence="1">The sequence shown here is derived from an EMBL/GenBank/DDBJ whole genome shotgun (WGS) entry which is preliminary data.</text>
</comment>
<accession>A0A2T0KLS5</accession>
<dbReference type="Proteomes" id="UP000239415">
    <property type="component" value="Unassembled WGS sequence"/>
</dbReference>
<organism evidence="1 2">
    <name type="scientific">Actinoplanes italicus</name>
    <dbReference type="NCBI Taxonomy" id="113567"/>
    <lineage>
        <taxon>Bacteria</taxon>
        <taxon>Bacillati</taxon>
        <taxon>Actinomycetota</taxon>
        <taxon>Actinomycetes</taxon>
        <taxon>Micromonosporales</taxon>
        <taxon>Micromonosporaceae</taxon>
        <taxon>Actinoplanes</taxon>
    </lineage>
</organism>
<sequence>MLDLTGVDPTFLDVVDRVTTELMAKSERLKSGEVLLVGAHCRDILQSAFGFEFPLRVTSDIDLGLAVANWAAYDELVTKLRPAGNTGIRFQVGQTIADLMPFGSVEDPPGTVAPTTRRAPISVWGFTEVFAAALELRLPNAGTIRMPTAAGYAALKLAAWLDRSAYGEYKDASDIATVVYWYSRSPAVATRLYETVQGQELLVEEDLDDSATAARLLGVDIADLIGAERLSEIVERWPASPRGLLIHHMNVTNAADWPDSPERRQVLLRAVERGLRLGPEAAAW</sequence>
<reference evidence="1 2" key="1">
    <citation type="submission" date="2018-03" db="EMBL/GenBank/DDBJ databases">
        <title>Genomic Encyclopedia of Archaeal and Bacterial Type Strains, Phase II (KMG-II): from individual species to whole genera.</title>
        <authorList>
            <person name="Goeker M."/>
        </authorList>
    </citation>
    <scope>NUCLEOTIDE SEQUENCE [LARGE SCALE GENOMIC DNA]</scope>
    <source>
        <strain evidence="1 2">DSM 43146</strain>
    </source>
</reference>
<evidence type="ECO:0000313" key="1">
    <source>
        <dbReference type="EMBL" id="PRX24437.1"/>
    </source>
</evidence>
<proteinExistence type="predicted"/>
<dbReference type="PIRSF" id="PIRSF021525">
    <property type="entry name" value="UCP021525"/>
    <property type="match status" value="1"/>
</dbReference>
<dbReference type="AlphaFoldDB" id="A0A2T0KLS5"/>
<name>A0A2T0KLS5_9ACTN</name>
<dbReference type="GO" id="GO:0016740">
    <property type="term" value="F:transferase activity"/>
    <property type="evidence" value="ECO:0007669"/>
    <property type="project" value="UniProtKB-KW"/>
</dbReference>
<keyword evidence="2" id="KW-1185">Reference proteome</keyword>
<keyword evidence="1" id="KW-0808">Transferase</keyword>
<protein>
    <submittedName>
        <fullName evidence="1">Putative nucleotidyltransferase</fullName>
    </submittedName>
</protein>
<dbReference type="InterPro" id="IPR014513">
    <property type="entry name" value="UCP021525"/>
</dbReference>
<gene>
    <name evidence="1" type="ORF">CLV67_102213</name>
</gene>
<dbReference type="RefSeq" id="WP_146168984.1">
    <property type="nucleotide sequence ID" value="NZ_BOMO01000016.1"/>
</dbReference>
<dbReference type="EMBL" id="PVMZ01000002">
    <property type="protein sequence ID" value="PRX24437.1"/>
    <property type="molecule type" value="Genomic_DNA"/>
</dbReference>
<evidence type="ECO:0000313" key="2">
    <source>
        <dbReference type="Proteomes" id="UP000239415"/>
    </source>
</evidence>
<dbReference type="OrthoDB" id="4829960at2"/>